<name>A0A6G0WM20_APHCR</name>
<dbReference type="EMBL" id="VUJU01008598">
    <property type="protein sequence ID" value="KAF0728343.1"/>
    <property type="molecule type" value="Genomic_DNA"/>
</dbReference>
<evidence type="ECO:0000313" key="1">
    <source>
        <dbReference type="EMBL" id="KAF0728343.1"/>
    </source>
</evidence>
<dbReference type="AlphaFoldDB" id="A0A6G0WM20"/>
<evidence type="ECO:0000313" key="2">
    <source>
        <dbReference type="Proteomes" id="UP000478052"/>
    </source>
</evidence>
<gene>
    <name evidence="1" type="ORF">FWK35_00022415</name>
</gene>
<accession>A0A6G0WM20</accession>
<proteinExistence type="predicted"/>
<keyword evidence="2" id="KW-1185">Reference proteome</keyword>
<protein>
    <submittedName>
        <fullName evidence="1">FLYWCH-type domain-containing protein</fullName>
    </submittedName>
</protein>
<sequence>MNSLPRPVKIEEKRFKAKLRLRTKENPLEPIPKHNYHFPLVTFRYFPIKSINRRYLEILPMFNNIIPTLNL</sequence>
<organism evidence="1 2">
    <name type="scientific">Aphis craccivora</name>
    <name type="common">Cowpea aphid</name>
    <dbReference type="NCBI Taxonomy" id="307492"/>
    <lineage>
        <taxon>Eukaryota</taxon>
        <taxon>Metazoa</taxon>
        <taxon>Ecdysozoa</taxon>
        <taxon>Arthropoda</taxon>
        <taxon>Hexapoda</taxon>
        <taxon>Insecta</taxon>
        <taxon>Pterygota</taxon>
        <taxon>Neoptera</taxon>
        <taxon>Paraneoptera</taxon>
        <taxon>Hemiptera</taxon>
        <taxon>Sternorrhyncha</taxon>
        <taxon>Aphidomorpha</taxon>
        <taxon>Aphidoidea</taxon>
        <taxon>Aphididae</taxon>
        <taxon>Aphidini</taxon>
        <taxon>Aphis</taxon>
        <taxon>Aphis</taxon>
    </lineage>
</organism>
<reference evidence="1 2" key="1">
    <citation type="submission" date="2019-08" db="EMBL/GenBank/DDBJ databases">
        <title>Whole genome of Aphis craccivora.</title>
        <authorList>
            <person name="Voronova N.V."/>
            <person name="Shulinski R.S."/>
            <person name="Bandarenka Y.V."/>
            <person name="Zhorov D.G."/>
            <person name="Warner D."/>
        </authorList>
    </citation>
    <scope>NUCLEOTIDE SEQUENCE [LARGE SCALE GENOMIC DNA]</scope>
    <source>
        <strain evidence="1">180601</strain>
        <tissue evidence="1">Whole Body</tissue>
    </source>
</reference>
<dbReference type="Proteomes" id="UP000478052">
    <property type="component" value="Unassembled WGS sequence"/>
</dbReference>
<comment type="caution">
    <text evidence="1">The sequence shown here is derived from an EMBL/GenBank/DDBJ whole genome shotgun (WGS) entry which is preliminary data.</text>
</comment>